<dbReference type="EMBL" id="AFWV01000021">
    <property type="protein sequence ID" value="EGV16151.1"/>
    <property type="molecule type" value="Genomic_DNA"/>
</dbReference>
<proteinExistence type="predicted"/>
<reference evidence="2 3" key="1">
    <citation type="submission" date="2011-06" db="EMBL/GenBank/DDBJ databases">
        <title>The draft genome of Thiocapsa marina 5811.</title>
        <authorList>
            <consortium name="US DOE Joint Genome Institute (JGI-PGF)"/>
            <person name="Lucas S."/>
            <person name="Han J."/>
            <person name="Cheng J.-F."/>
            <person name="Goodwin L."/>
            <person name="Pitluck S."/>
            <person name="Peters L."/>
            <person name="Land M.L."/>
            <person name="Hauser L."/>
            <person name="Vogl K."/>
            <person name="Liu Z."/>
            <person name="Imhoff J."/>
            <person name="Thiel V."/>
            <person name="Frigaard N.-U."/>
            <person name="Bryant D."/>
            <person name="Woyke T.J."/>
        </authorList>
    </citation>
    <scope>NUCLEOTIDE SEQUENCE [LARGE SCALE GENOMIC DNA]</scope>
    <source>
        <strain evidence="2 3">5811</strain>
    </source>
</reference>
<keyword evidence="1" id="KW-0732">Signal</keyword>
<dbReference type="AlphaFoldDB" id="F9UHX5"/>
<dbReference type="PATRIC" id="fig|768671.3.peg.4770"/>
<dbReference type="Gene3D" id="2.130.10.30">
    <property type="entry name" value="Regulator of chromosome condensation 1/beta-lactamase-inhibitor protein II"/>
    <property type="match status" value="1"/>
</dbReference>
<dbReference type="OrthoDB" id="9758365at2"/>
<sequence>MRVSEWLLRHSRYCVLVVSLPIMAVAAESNGTDGGSGTPGLHAGGTAAVMDRNDDDGTDLAEWADVIQVADGARHSVGLKADGTAVASGDDWYGQIHVNGWNDLIQVAAGVGYTVGLKSDGTAVAIGANRYGQTDVAQWMWSALTRVSTGWFHTVGLKADGTVVAVGLNNYGQTDVADWNGVTQIAAGGQHTVGLKGDGTAIAVGDNRYRQCEVAEWRDLVQIVAGGAYTVGLRRDGSLVKVGRNNDGEGGADFWNPNSAIPSGIPDPWDAAYRVMLDDSSTLGLLRSYRDQVLMRSERGRHYTELAYSHSEEALNVLLDNPRLMIVAGELIELNRDVLAAALEGEPAEVRDAGAVVDFLKNFAEEAPPVLGVLAIGIAKEVSHRQRAGGEMFGFTLR</sequence>
<dbReference type="InterPro" id="IPR009091">
    <property type="entry name" value="RCC1/BLIP-II"/>
</dbReference>
<accession>F9UHX5</accession>
<keyword evidence="3" id="KW-1185">Reference proteome</keyword>
<dbReference type="eggNOG" id="COG5184">
    <property type="taxonomic scope" value="Bacteria"/>
</dbReference>
<dbReference type="STRING" id="768671.ThimaDRAFT_4528"/>
<evidence type="ECO:0000313" key="3">
    <source>
        <dbReference type="Proteomes" id="UP000005459"/>
    </source>
</evidence>
<evidence type="ECO:0000313" key="2">
    <source>
        <dbReference type="EMBL" id="EGV16151.1"/>
    </source>
</evidence>
<dbReference type="InterPro" id="IPR051553">
    <property type="entry name" value="Ran_GTPase-activating"/>
</dbReference>
<protein>
    <recommendedName>
        <fullName evidence="4">Extracellular repeat protein, HAF family</fullName>
    </recommendedName>
</protein>
<dbReference type="SUPFAM" id="SSF50985">
    <property type="entry name" value="RCC1/BLIP-II"/>
    <property type="match status" value="1"/>
</dbReference>
<evidence type="ECO:0008006" key="4">
    <source>
        <dbReference type="Google" id="ProtNLM"/>
    </source>
</evidence>
<dbReference type="InterPro" id="IPR000408">
    <property type="entry name" value="Reg_chr_condens"/>
</dbReference>
<organism evidence="2 3">
    <name type="scientific">Thiocapsa marina 5811</name>
    <dbReference type="NCBI Taxonomy" id="768671"/>
    <lineage>
        <taxon>Bacteria</taxon>
        <taxon>Pseudomonadati</taxon>
        <taxon>Pseudomonadota</taxon>
        <taxon>Gammaproteobacteria</taxon>
        <taxon>Chromatiales</taxon>
        <taxon>Chromatiaceae</taxon>
        <taxon>Thiocapsa</taxon>
    </lineage>
</organism>
<dbReference type="PROSITE" id="PS00626">
    <property type="entry name" value="RCC1_2"/>
    <property type="match status" value="1"/>
</dbReference>
<dbReference type="Pfam" id="PF13540">
    <property type="entry name" value="RCC1_2"/>
    <property type="match status" value="3"/>
</dbReference>
<dbReference type="GO" id="GO:0005737">
    <property type="term" value="C:cytoplasm"/>
    <property type="evidence" value="ECO:0007669"/>
    <property type="project" value="TreeGrafter"/>
</dbReference>
<name>F9UHX5_9GAMM</name>
<feature type="signal peptide" evidence="1">
    <location>
        <begin position="1"/>
        <end position="26"/>
    </location>
</feature>
<dbReference type="RefSeq" id="WP_007195399.1">
    <property type="nucleotide sequence ID" value="NZ_AFWV01000021.1"/>
</dbReference>
<gene>
    <name evidence="2" type="ORF">ThimaDRAFT_4528</name>
</gene>
<feature type="chain" id="PRO_5003394207" description="Extracellular repeat protein, HAF family" evidence="1">
    <location>
        <begin position="27"/>
        <end position="398"/>
    </location>
</feature>
<dbReference type="GO" id="GO:0005085">
    <property type="term" value="F:guanyl-nucleotide exchange factor activity"/>
    <property type="evidence" value="ECO:0007669"/>
    <property type="project" value="TreeGrafter"/>
</dbReference>
<evidence type="ECO:0000256" key="1">
    <source>
        <dbReference type="SAM" id="SignalP"/>
    </source>
</evidence>
<dbReference type="PANTHER" id="PTHR45982:SF1">
    <property type="entry name" value="REGULATOR OF CHROMOSOME CONDENSATION"/>
    <property type="match status" value="1"/>
</dbReference>
<dbReference type="Proteomes" id="UP000005459">
    <property type="component" value="Unassembled WGS sequence"/>
</dbReference>
<dbReference type="PANTHER" id="PTHR45982">
    <property type="entry name" value="REGULATOR OF CHROMOSOME CONDENSATION"/>
    <property type="match status" value="1"/>
</dbReference>